<reference evidence="1 2" key="1">
    <citation type="journal article" date="2019" name="Genome Biol. Evol.">
        <title>Insights into the evolution of the New World diploid cottons (Gossypium, subgenus Houzingenia) based on genome sequencing.</title>
        <authorList>
            <person name="Grover C.E."/>
            <person name="Arick M.A. 2nd"/>
            <person name="Thrash A."/>
            <person name="Conover J.L."/>
            <person name="Sanders W.S."/>
            <person name="Peterson D.G."/>
            <person name="Frelichowski J.E."/>
            <person name="Scheffler J.A."/>
            <person name="Scheffler B.E."/>
            <person name="Wendel J.F."/>
        </authorList>
    </citation>
    <scope>NUCLEOTIDE SEQUENCE [LARGE SCALE GENOMIC DNA]</scope>
    <source>
        <strain evidence="1">8</strain>
        <tissue evidence="1">Leaf</tissue>
    </source>
</reference>
<sequence>ERQPFECHLLGSYQILLTFRSLQR</sequence>
<organism evidence="1 2">
    <name type="scientific">Gossypium trilobum</name>
    <dbReference type="NCBI Taxonomy" id="34281"/>
    <lineage>
        <taxon>Eukaryota</taxon>
        <taxon>Viridiplantae</taxon>
        <taxon>Streptophyta</taxon>
        <taxon>Embryophyta</taxon>
        <taxon>Tracheophyta</taxon>
        <taxon>Spermatophyta</taxon>
        <taxon>Magnoliopsida</taxon>
        <taxon>eudicotyledons</taxon>
        <taxon>Gunneridae</taxon>
        <taxon>Pentapetalae</taxon>
        <taxon>rosids</taxon>
        <taxon>malvids</taxon>
        <taxon>Malvales</taxon>
        <taxon>Malvaceae</taxon>
        <taxon>Malvoideae</taxon>
        <taxon>Gossypium</taxon>
    </lineage>
</organism>
<dbReference type="Proteomes" id="UP000593568">
    <property type="component" value="Unassembled WGS sequence"/>
</dbReference>
<comment type="caution">
    <text evidence="1">The sequence shown here is derived from an EMBL/GenBank/DDBJ whole genome shotgun (WGS) entry which is preliminary data.</text>
</comment>
<name>A0A7J9EXB3_9ROSI</name>
<keyword evidence="2" id="KW-1185">Reference proteome</keyword>
<accession>A0A7J9EXB3</accession>
<feature type="non-terminal residue" evidence="1">
    <location>
        <position position="24"/>
    </location>
</feature>
<evidence type="ECO:0000313" key="2">
    <source>
        <dbReference type="Proteomes" id="UP000593568"/>
    </source>
</evidence>
<dbReference type="EMBL" id="JABEZW010000010">
    <property type="protein sequence ID" value="MBA0777690.1"/>
    <property type="molecule type" value="Genomic_DNA"/>
</dbReference>
<proteinExistence type="predicted"/>
<dbReference type="AlphaFoldDB" id="A0A7J9EXB3"/>
<evidence type="ECO:0000313" key="1">
    <source>
        <dbReference type="EMBL" id="MBA0777690.1"/>
    </source>
</evidence>
<gene>
    <name evidence="1" type="ORF">Gotri_005681</name>
</gene>
<feature type="non-terminal residue" evidence="1">
    <location>
        <position position="1"/>
    </location>
</feature>
<protein>
    <submittedName>
        <fullName evidence="1">Uncharacterized protein</fullName>
    </submittedName>
</protein>